<reference evidence="3" key="1">
    <citation type="journal article" date="2017" name="Nat. Microbiol.">
        <title>Global analysis of biosynthetic gene clusters reveals vast potential of secondary metabolite production in Penicillium species.</title>
        <authorList>
            <person name="Nielsen J.C."/>
            <person name="Grijseels S."/>
            <person name="Prigent S."/>
            <person name="Ji B."/>
            <person name="Dainat J."/>
            <person name="Nielsen K.F."/>
            <person name="Frisvad J.C."/>
            <person name="Workman M."/>
            <person name="Nielsen J."/>
        </authorList>
    </citation>
    <scope>NUCLEOTIDE SEQUENCE [LARGE SCALE GENOMIC DNA]</scope>
    <source>
        <strain evidence="3">IBT 31811</strain>
    </source>
</reference>
<evidence type="ECO:0000313" key="2">
    <source>
        <dbReference type="EMBL" id="OQD68490.1"/>
    </source>
</evidence>
<keyword evidence="3" id="KW-1185">Reference proteome</keyword>
<feature type="non-terminal residue" evidence="2">
    <location>
        <position position="1"/>
    </location>
</feature>
<proteinExistence type="predicted"/>
<sequence length="387" mass="42262">RILRRNPEPSQRSAGSPFPLESAEEPAQVTTAQADTGSPNGMAIEAQGTNTQASGSKHGAGTRNFPKNRAWPAEVLKRLPLWFEHQVRENLSQEEIAQNFQREFKQKRTFHAIEAKVYLLTGKSLFRKRNKRTSCKEPVSLTLRSSPPLSQPLESVDFTQPLISRSNIEVHALRLAPSMLPYLPSEGCEDGSLYALHSVHPVGLESESSDPHALSEQEIASRTVGRRYASQEQELPTGTSQNICPVRESPQAEGSPTAHPAFSDLVPESQPRNEDSINVLATTLGPVVDPSLPQNSPIESSRISEPIQSPIQNHREGETTLEELGQTHIHRAESSAMHVEQADMALHNPPSGRISPQSSPREPSLARGSAKEGSNELSHPESGLGAL</sequence>
<dbReference type="Proteomes" id="UP000191672">
    <property type="component" value="Unassembled WGS sequence"/>
</dbReference>
<evidence type="ECO:0000313" key="3">
    <source>
        <dbReference type="Proteomes" id="UP000191672"/>
    </source>
</evidence>
<feature type="region of interest" description="Disordered" evidence="1">
    <location>
        <begin position="1"/>
        <end position="66"/>
    </location>
</feature>
<feature type="compositionally biased region" description="Polar residues" evidence="1">
    <location>
        <begin position="28"/>
        <end position="39"/>
    </location>
</feature>
<feature type="non-terminal residue" evidence="2">
    <location>
        <position position="387"/>
    </location>
</feature>
<protein>
    <submittedName>
        <fullName evidence="2">Uncharacterized protein</fullName>
    </submittedName>
</protein>
<evidence type="ECO:0000256" key="1">
    <source>
        <dbReference type="SAM" id="MobiDB-lite"/>
    </source>
</evidence>
<feature type="region of interest" description="Disordered" evidence="1">
    <location>
        <begin position="288"/>
        <end position="314"/>
    </location>
</feature>
<dbReference type="AlphaFoldDB" id="A0A1V6NUZ5"/>
<dbReference type="STRING" id="416450.A0A1V6NUZ5"/>
<organism evidence="2 3">
    <name type="scientific">Penicillium antarcticum</name>
    <dbReference type="NCBI Taxonomy" id="416450"/>
    <lineage>
        <taxon>Eukaryota</taxon>
        <taxon>Fungi</taxon>
        <taxon>Dikarya</taxon>
        <taxon>Ascomycota</taxon>
        <taxon>Pezizomycotina</taxon>
        <taxon>Eurotiomycetes</taxon>
        <taxon>Eurotiomycetidae</taxon>
        <taxon>Eurotiales</taxon>
        <taxon>Aspergillaceae</taxon>
        <taxon>Penicillium</taxon>
    </lineage>
</organism>
<comment type="caution">
    <text evidence="2">The sequence shown here is derived from an EMBL/GenBank/DDBJ whole genome shotgun (WGS) entry which is preliminary data.</text>
</comment>
<dbReference type="EMBL" id="MDYN01000311">
    <property type="protein sequence ID" value="OQD68490.1"/>
    <property type="molecule type" value="Genomic_DNA"/>
</dbReference>
<accession>A0A1V6NUZ5</accession>
<gene>
    <name evidence="2" type="ORF">PENANT_c311G05445</name>
</gene>
<feature type="region of interest" description="Disordered" evidence="1">
    <location>
        <begin position="334"/>
        <end position="387"/>
    </location>
</feature>
<feature type="compositionally biased region" description="Polar residues" evidence="1">
    <location>
        <begin position="230"/>
        <end position="243"/>
    </location>
</feature>
<feature type="region of interest" description="Disordered" evidence="1">
    <location>
        <begin position="204"/>
        <end position="271"/>
    </location>
</feature>
<name>A0A1V6NUZ5_9EURO</name>
<feature type="compositionally biased region" description="Low complexity" evidence="1">
    <location>
        <begin position="296"/>
        <end position="312"/>
    </location>
</feature>